<dbReference type="AlphaFoldDB" id="A0A4S2KZZ3"/>
<keyword evidence="3" id="KW-1185">Reference proteome</keyword>
<organism evidence="2 3">
    <name type="scientific">Temnothorax longispinosus</name>
    <dbReference type="NCBI Taxonomy" id="300112"/>
    <lineage>
        <taxon>Eukaryota</taxon>
        <taxon>Metazoa</taxon>
        <taxon>Ecdysozoa</taxon>
        <taxon>Arthropoda</taxon>
        <taxon>Hexapoda</taxon>
        <taxon>Insecta</taxon>
        <taxon>Pterygota</taxon>
        <taxon>Neoptera</taxon>
        <taxon>Endopterygota</taxon>
        <taxon>Hymenoptera</taxon>
        <taxon>Apocrita</taxon>
        <taxon>Aculeata</taxon>
        <taxon>Formicoidea</taxon>
        <taxon>Formicidae</taxon>
        <taxon>Myrmicinae</taxon>
        <taxon>Temnothorax</taxon>
    </lineage>
</organism>
<proteinExistence type="predicted"/>
<feature type="region of interest" description="Disordered" evidence="1">
    <location>
        <begin position="303"/>
        <end position="379"/>
    </location>
</feature>
<gene>
    <name evidence="2" type="ORF">DBV15_09355</name>
</gene>
<dbReference type="Proteomes" id="UP000310200">
    <property type="component" value="Unassembled WGS sequence"/>
</dbReference>
<protein>
    <submittedName>
        <fullName evidence="2">Uncharacterized protein</fullName>
    </submittedName>
</protein>
<sequence length="534" mass="59623">MPREFKVNPRVVAPGETSRVKRRGRRARAWLIIDDIIEVDRDILEAIGIEATKVLSPISLKKGQVVEHLGSLADGHNLSRLVGLEAWEVAREFSDWTVPGSSDSYDRDEGWVVAKCPANRIRETWSHVTTDKLTVAYAAQTVSNFGANREFRTSICLGDTAGKLAGTTERISSPWIHPGTRPSSANIFYPRIISEFHEINLPCTTDLTHKHHRIFRGSVRLGLHRSRPRYLAADSLENVESIATYALSRYEGEAKRLALIGSNHLPEDCYSVNITFMFHALLCFLDPKDPFTSTFNVQENANKDKREVLKDRRARNRRNSLPRHMTKKERDGAAYPRVFDEGSGVSDWPGGETREREDDGEVRAATASGEKRGSGDKLPPCARPSVHIVLAPSVGVDVACRRSNVEYNFALTKARAGRHRGAITRYLNALRARIMKCLLAFYCTLPVWSRASFGTQLGNHPPGMIGPRLLGVDKSVSSIRVTVIKCFRGCTRLLAAAATTKIYVTSVETVPREPVIREKGRTRISRGNHTDEPH</sequence>
<name>A0A4S2KZZ3_9HYME</name>
<evidence type="ECO:0000256" key="1">
    <source>
        <dbReference type="SAM" id="MobiDB-lite"/>
    </source>
</evidence>
<dbReference type="EMBL" id="QBLH01000406">
    <property type="protein sequence ID" value="TGZ55825.1"/>
    <property type="molecule type" value="Genomic_DNA"/>
</dbReference>
<evidence type="ECO:0000313" key="2">
    <source>
        <dbReference type="EMBL" id="TGZ55825.1"/>
    </source>
</evidence>
<comment type="caution">
    <text evidence="2">The sequence shown here is derived from an EMBL/GenBank/DDBJ whole genome shotgun (WGS) entry which is preliminary data.</text>
</comment>
<accession>A0A4S2KZZ3</accession>
<feature type="compositionally biased region" description="Basic residues" evidence="1">
    <location>
        <begin position="312"/>
        <end position="327"/>
    </location>
</feature>
<reference evidence="2 3" key="1">
    <citation type="journal article" date="2019" name="Philos. Trans. R. Soc. Lond., B, Biol. Sci.">
        <title>Ant behaviour and brain gene expression of defending hosts depend on the ecological success of the intruding social parasite.</title>
        <authorList>
            <person name="Kaur R."/>
            <person name="Stoldt M."/>
            <person name="Jongepier E."/>
            <person name="Feldmeyer B."/>
            <person name="Menzel F."/>
            <person name="Bornberg-Bauer E."/>
            <person name="Foitzik S."/>
        </authorList>
    </citation>
    <scope>NUCLEOTIDE SEQUENCE [LARGE SCALE GENOMIC DNA]</scope>
    <source>
        <tissue evidence="2">Whole body</tissue>
    </source>
</reference>
<evidence type="ECO:0000313" key="3">
    <source>
        <dbReference type="Proteomes" id="UP000310200"/>
    </source>
</evidence>